<dbReference type="EMBL" id="MCGG01000007">
    <property type="protein sequence ID" value="OEJ69409.1"/>
    <property type="molecule type" value="Genomic_DNA"/>
</dbReference>
<dbReference type="AlphaFoldDB" id="A0A1E5QBR5"/>
<gene>
    <name evidence="1" type="ORF">BEN30_03100</name>
</gene>
<sequence length="109" mass="12215">MLEKQGECTPYEKFAKGKNKALWAAMSADKEYLSYIQCTQPVDTIKASKIINVETKCDLKSGRCVARCGYDNGVTFNLRVKGSCETADRQKIDCQNDPKLCVATCEIYE</sequence>
<evidence type="ECO:0000313" key="1">
    <source>
        <dbReference type="EMBL" id="OEJ69409.1"/>
    </source>
</evidence>
<keyword evidence="2" id="KW-1185">Reference proteome</keyword>
<protein>
    <submittedName>
        <fullName evidence="1">Uncharacterized protein</fullName>
    </submittedName>
</protein>
<proteinExistence type="predicted"/>
<accession>A0A1E5QBR5</accession>
<evidence type="ECO:0000313" key="2">
    <source>
        <dbReference type="Proteomes" id="UP000095347"/>
    </source>
</evidence>
<organism evidence="1 2">
    <name type="scientific">Magnetovibrio blakemorei</name>
    <dbReference type="NCBI Taxonomy" id="28181"/>
    <lineage>
        <taxon>Bacteria</taxon>
        <taxon>Pseudomonadati</taxon>
        <taxon>Pseudomonadota</taxon>
        <taxon>Alphaproteobacteria</taxon>
        <taxon>Rhodospirillales</taxon>
        <taxon>Magnetovibrionaceae</taxon>
        <taxon>Magnetovibrio</taxon>
    </lineage>
</organism>
<reference evidence="2" key="1">
    <citation type="submission" date="2016-07" db="EMBL/GenBank/DDBJ databases">
        <authorList>
            <person name="Florea S."/>
            <person name="Webb J.S."/>
            <person name="Jaromczyk J."/>
            <person name="Schardl C.L."/>
        </authorList>
    </citation>
    <scope>NUCLEOTIDE SEQUENCE [LARGE SCALE GENOMIC DNA]</scope>
    <source>
        <strain evidence="2">MV-1</strain>
    </source>
</reference>
<dbReference type="Proteomes" id="UP000095347">
    <property type="component" value="Unassembled WGS sequence"/>
</dbReference>
<name>A0A1E5QBR5_9PROT</name>
<comment type="caution">
    <text evidence="1">The sequence shown here is derived from an EMBL/GenBank/DDBJ whole genome shotgun (WGS) entry which is preliminary data.</text>
</comment>